<dbReference type="Gene3D" id="3.40.30.10">
    <property type="entry name" value="Glutaredoxin"/>
    <property type="match status" value="1"/>
</dbReference>
<dbReference type="PANTHER" id="PTHR12151">
    <property type="entry name" value="ELECTRON TRANSPORT PROTIN SCO1/SENC FAMILY MEMBER"/>
    <property type="match status" value="1"/>
</dbReference>
<keyword evidence="2" id="KW-0812">Transmembrane</keyword>
<dbReference type="CDD" id="cd02968">
    <property type="entry name" value="SCO"/>
    <property type="match status" value="1"/>
</dbReference>
<protein>
    <submittedName>
        <fullName evidence="4">SCO family protein</fullName>
    </submittedName>
</protein>
<dbReference type="SUPFAM" id="SSF52833">
    <property type="entry name" value="Thioredoxin-like"/>
    <property type="match status" value="1"/>
</dbReference>
<evidence type="ECO:0000256" key="1">
    <source>
        <dbReference type="ARBA" id="ARBA00010996"/>
    </source>
</evidence>
<dbReference type="InterPro" id="IPR036249">
    <property type="entry name" value="Thioredoxin-like_sf"/>
</dbReference>
<evidence type="ECO:0000313" key="5">
    <source>
        <dbReference type="Proteomes" id="UP001500840"/>
    </source>
</evidence>
<evidence type="ECO:0000256" key="3">
    <source>
        <dbReference type="SAM" id="SignalP"/>
    </source>
</evidence>
<keyword evidence="3" id="KW-0732">Signal</keyword>
<accession>A0ABP8MLZ0</accession>
<dbReference type="InterPro" id="IPR003782">
    <property type="entry name" value="SCO1/SenC"/>
</dbReference>
<feature type="chain" id="PRO_5047165847" evidence="3">
    <location>
        <begin position="47"/>
        <end position="334"/>
    </location>
</feature>
<evidence type="ECO:0000256" key="2">
    <source>
        <dbReference type="SAM" id="Phobius"/>
    </source>
</evidence>
<comment type="caution">
    <text evidence="4">The sequence shown here is derived from an EMBL/GenBank/DDBJ whole genome shotgun (WGS) entry which is preliminary data.</text>
</comment>
<keyword evidence="5" id="KW-1185">Reference proteome</keyword>
<name>A0ABP8MLZ0_9BACT</name>
<keyword evidence="2" id="KW-1133">Transmembrane helix</keyword>
<dbReference type="Proteomes" id="UP001500840">
    <property type="component" value="Unassembled WGS sequence"/>
</dbReference>
<dbReference type="RefSeq" id="WP_345321962.1">
    <property type="nucleotide sequence ID" value="NZ_BAABGA010000029.1"/>
</dbReference>
<dbReference type="Pfam" id="PF02630">
    <property type="entry name" value="SCO1-SenC"/>
    <property type="match status" value="1"/>
</dbReference>
<evidence type="ECO:0000313" key="4">
    <source>
        <dbReference type="EMBL" id="GAA4452610.1"/>
    </source>
</evidence>
<sequence>MTKLIQARRRFAGSQSAVNKPQTPNVIAAMMLLLVGLCATAPAAMAQDGGVREGAPVTNNLLPLEARGITVEQKLGDLVPLDLPLLDSLGRKTKTGYYIDSKRPTIITLNYSNCPMLCNVQLNRLADSLNKLELKIGEDFQILTVSIDPKESTERVRETKQKYIDQLTNHPKAADGWAFCTAKQPVITKLADVLGFRYRYDARSKEYNHPAMLAFISPEGVISRYSLAIDFPTDQLKLALVEAGEGTVGTPVDQFIQWCYSYDPDSNSYTWHAWRLMRLGGAAMIGLMLACLAPYWLGRKGGVSVVPRDDTEMLNGGETMTDAVDNDLNVKNET</sequence>
<feature type="transmembrane region" description="Helical" evidence="2">
    <location>
        <begin position="276"/>
        <end position="298"/>
    </location>
</feature>
<dbReference type="EMBL" id="BAABGA010000029">
    <property type="protein sequence ID" value="GAA4452610.1"/>
    <property type="molecule type" value="Genomic_DNA"/>
</dbReference>
<dbReference type="PANTHER" id="PTHR12151:SF8">
    <property type="entry name" value="THIOREDOXIN DOMAIN-CONTAINING PROTEIN"/>
    <property type="match status" value="1"/>
</dbReference>
<keyword evidence="2" id="KW-0472">Membrane</keyword>
<organism evidence="4 5">
    <name type="scientific">Novipirellula rosea</name>
    <dbReference type="NCBI Taxonomy" id="1031540"/>
    <lineage>
        <taxon>Bacteria</taxon>
        <taxon>Pseudomonadati</taxon>
        <taxon>Planctomycetota</taxon>
        <taxon>Planctomycetia</taxon>
        <taxon>Pirellulales</taxon>
        <taxon>Pirellulaceae</taxon>
        <taxon>Novipirellula</taxon>
    </lineage>
</organism>
<reference evidence="5" key="1">
    <citation type="journal article" date="2019" name="Int. J. Syst. Evol. Microbiol.">
        <title>The Global Catalogue of Microorganisms (GCM) 10K type strain sequencing project: providing services to taxonomists for standard genome sequencing and annotation.</title>
        <authorList>
            <consortium name="The Broad Institute Genomics Platform"/>
            <consortium name="The Broad Institute Genome Sequencing Center for Infectious Disease"/>
            <person name="Wu L."/>
            <person name="Ma J."/>
        </authorList>
    </citation>
    <scope>NUCLEOTIDE SEQUENCE [LARGE SCALE GENOMIC DNA]</scope>
    <source>
        <strain evidence="5">JCM 17759</strain>
    </source>
</reference>
<comment type="similarity">
    <text evidence="1">Belongs to the SCO1/2 family.</text>
</comment>
<gene>
    <name evidence="4" type="ORF">GCM10023156_22220</name>
</gene>
<feature type="signal peptide" evidence="3">
    <location>
        <begin position="1"/>
        <end position="46"/>
    </location>
</feature>
<proteinExistence type="inferred from homology"/>